<organism evidence="1">
    <name type="scientific">marine metagenome</name>
    <dbReference type="NCBI Taxonomy" id="408172"/>
    <lineage>
        <taxon>unclassified sequences</taxon>
        <taxon>metagenomes</taxon>
        <taxon>ecological metagenomes</taxon>
    </lineage>
</organism>
<evidence type="ECO:0000313" key="1">
    <source>
        <dbReference type="EMBL" id="SVE59039.1"/>
    </source>
</evidence>
<dbReference type="InterPro" id="IPR036278">
    <property type="entry name" value="Sialidase_sf"/>
</dbReference>
<feature type="non-terminal residue" evidence="1">
    <location>
        <position position="230"/>
    </location>
</feature>
<protein>
    <recommendedName>
        <fullName evidence="2">Sialidase domain-containing protein</fullName>
    </recommendedName>
</protein>
<proteinExistence type="predicted"/>
<dbReference type="EMBL" id="UINC01227937">
    <property type="protein sequence ID" value="SVE59039.1"/>
    <property type="molecule type" value="Genomic_DNA"/>
</dbReference>
<dbReference type="Gene3D" id="2.120.10.10">
    <property type="match status" value="1"/>
</dbReference>
<evidence type="ECO:0008006" key="2">
    <source>
        <dbReference type="Google" id="ProtNLM"/>
    </source>
</evidence>
<dbReference type="AlphaFoldDB" id="A0A383EQZ3"/>
<dbReference type="InterPro" id="IPR002860">
    <property type="entry name" value="BNR_rpt"/>
</dbReference>
<dbReference type="SUPFAM" id="SSF50939">
    <property type="entry name" value="Sialidases"/>
    <property type="match status" value="1"/>
</dbReference>
<accession>A0A383EQZ3</accession>
<name>A0A383EQZ3_9ZZZZ</name>
<dbReference type="Pfam" id="PF02012">
    <property type="entry name" value="BNR"/>
    <property type="match status" value="1"/>
</dbReference>
<reference evidence="1" key="1">
    <citation type="submission" date="2018-05" db="EMBL/GenBank/DDBJ databases">
        <authorList>
            <person name="Lanie J.A."/>
            <person name="Ng W.-L."/>
            <person name="Kazmierczak K.M."/>
            <person name="Andrzejewski T.M."/>
            <person name="Davidsen T.M."/>
            <person name="Wayne K.J."/>
            <person name="Tettelin H."/>
            <person name="Glass J.I."/>
            <person name="Rusch D."/>
            <person name="Podicherti R."/>
            <person name="Tsui H.-C.T."/>
            <person name="Winkler M.E."/>
        </authorList>
    </citation>
    <scope>NUCLEOTIDE SEQUENCE</scope>
</reference>
<dbReference type="CDD" id="cd15482">
    <property type="entry name" value="Sialidase_non-viral"/>
    <property type="match status" value="1"/>
</dbReference>
<gene>
    <name evidence="1" type="ORF">METZ01_LOCUS511893</name>
</gene>
<sequence>NKAPEGGRNYWIRSRDNGKTWSRPRPFPHVRGSEGIECLIQMSDGTLFAAHNVEAHRGWVRPDLSKGLPADPLAFSKIAANRFPQPFVVHRSDDNGETWRVIARLTGPFVLSVAVQGLMEDPRDGGLVALATGTPFPVGEGWPERDGHVMALIKTLDKGETWRVTSVFEQKGPGDEKNVGYLQDGSLGMASRPFSEWIQSYDHGLTWSEPRRLLAGRGDSKGRTMKRGEL</sequence>
<feature type="non-terminal residue" evidence="1">
    <location>
        <position position="1"/>
    </location>
</feature>